<reference evidence="1" key="1">
    <citation type="journal article" date="2020" name="Nature">
        <title>Giant virus diversity and host interactions through global metagenomics.</title>
        <authorList>
            <person name="Schulz F."/>
            <person name="Roux S."/>
            <person name="Paez-Espino D."/>
            <person name="Jungbluth S."/>
            <person name="Walsh D.A."/>
            <person name="Denef V.J."/>
            <person name="McMahon K.D."/>
            <person name="Konstantinidis K.T."/>
            <person name="Eloe-Fadrosh E.A."/>
            <person name="Kyrpides N.C."/>
            <person name="Woyke T."/>
        </authorList>
    </citation>
    <scope>NUCLEOTIDE SEQUENCE</scope>
    <source>
        <strain evidence="1">GVMAG-M-3300023174-131</strain>
    </source>
</reference>
<proteinExistence type="predicted"/>
<dbReference type="AlphaFoldDB" id="A0A6C0DA09"/>
<organism evidence="1">
    <name type="scientific">viral metagenome</name>
    <dbReference type="NCBI Taxonomy" id="1070528"/>
    <lineage>
        <taxon>unclassified sequences</taxon>
        <taxon>metagenomes</taxon>
        <taxon>organismal metagenomes</taxon>
    </lineage>
</organism>
<dbReference type="EMBL" id="MN739565">
    <property type="protein sequence ID" value="QHT13291.1"/>
    <property type="molecule type" value="Genomic_DNA"/>
</dbReference>
<accession>A0A6C0DA09</accession>
<protein>
    <submittedName>
        <fullName evidence="1">Uncharacterized protein</fullName>
    </submittedName>
</protein>
<evidence type="ECO:0000313" key="1">
    <source>
        <dbReference type="EMBL" id="QHT13291.1"/>
    </source>
</evidence>
<sequence>MSKKYYGVRKINSISNKLIPGNNGLNPISLQIETHKFPSQFTKYYYDNDNVLKNVAPYNKDNIVNDEDKFMLTPSLLLSSTELLFLYNINDITDLNTYIDENVENSYFDTINRIINCWIRNNFKDLKKNNSVLIPLYFKVFNKFYPKLVFNKDDCKTFINKWFSNNKDDSFYINLGFDLENYLSNKYES</sequence>
<name>A0A6C0DA09_9ZZZZ</name>